<comment type="similarity">
    <text evidence="1">Belongs to the spermidine/spermine synthase family.</text>
</comment>
<reference evidence="5" key="1">
    <citation type="submission" date="2009-03" db="EMBL/GenBank/DDBJ databases">
        <title>Caligus rogercresseyi ESTs and full-length cDNAs.</title>
        <authorList>
            <person name="Yasuike M."/>
            <person name="von Schalburg K."/>
            <person name="Cooper G."/>
            <person name="Leong J."/>
            <person name="Jones S.R.M."/>
            <person name="Koop B.F."/>
        </authorList>
    </citation>
    <scope>NUCLEOTIDE SEQUENCE</scope>
    <source>
        <tissue evidence="5">Whole body</tissue>
    </source>
</reference>
<gene>
    <name evidence="5" type="primary">SPSY</name>
</gene>
<evidence type="ECO:0000256" key="2">
    <source>
        <dbReference type="ARBA" id="ARBA00022679"/>
    </source>
</evidence>
<dbReference type="HAMAP" id="MF_00198">
    <property type="entry name" value="Spermidine_synth"/>
    <property type="match status" value="1"/>
</dbReference>
<evidence type="ECO:0000259" key="4">
    <source>
        <dbReference type="PROSITE" id="PS51006"/>
    </source>
</evidence>
<dbReference type="AlphaFoldDB" id="C1BP99"/>
<dbReference type="InterPro" id="IPR030374">
    <property type="entry name" value="PABS"/>
</dbReference>
<feature type="active site" description="Proton acceptor" evidence="3">
    <location>
        <position position="293"/>
    </location>
</feature>
<dbReference type="InterPro" id="IPR030373">
    <property type="entry name" value="PABS_CS"/>
</dbReference>
<proteinExistence type="evidence at transcript level"/>
<organism evidence="5">
    <name type="scientific">Caligus rogercresseyi</name>
    <name type="common">Sea louse</name>
    <dbReference type="NCBI Taxonomy" id="217165"/>
    <lineage>
        <taxon>Eukaryota</taxon>
        <taxon>Metazoa</taxon>
        <taxon>Ecdysozoa</taxon>
        <taxon>Arthropoda</taxon>
        <taxon>Crustacea</taxon>
        <taxon>Multicrustacea</taxon>
        <taxon>Hexanauplia</taxon>
        <taxon>Copepoda</taxon>
        <taxon>Siphonostomatoida</taxon>
        <taxon>Caligidae</taxon>
        <taxon>Caligus</taxon>
    </lineage>
</organism>
<dbReference type="InterPro" id="IPR037163">
    <property type="entry name" value="Spermidine_synt_N_sf"/>
</dbReference>
<dbReference type="SUPFAM" id="SSF53335">
    <property type="entry name" value="S-adenosyl-L-methionine-dependent methyltransferases"/>
    <property type="match status" value="1"/>
</dbReference>
<dbReference type="InterPro" id="IPR029063">
    <property type="entry name" value="SAM-dependent_MTases_sf"/>
</dbReference>
<evidence type="ECO:0000313" key="5">
    <source>
        <dbReference type="EMBL" id="ACO10852.1"/>
    </source>
</evidence>
<dbReference type="InterPro" id="IPR001045">
    <property type="entry name" value="Spermi_synthase"/>
</dbReference>
<dbReference type="InterPro" id="IPR035246">
    <property type="entry name" value="Spermidine_synt_N"/>
</dbReference>
<dbReference type="GO" id="GO:0016768">
    <property type="term" value="F:spermine synthase activity"/>
    <property type="evidence" value="ECO:0007669"/>
    <property type="project" value="InterPro"/>
</dbReference>
<evidence type="ECO:0000256" key="1">
    <source>
        <dbReference type="ARBA" id="ARBA00007867"/>
    </source>
</evidence>
<feature type="domain" description="PABS" evidence="4">
    <location>
        <begin position="130"/>
        <end position="381"/>
    </location>
</feature>
<dbReference type="Pfam" id="PF01564">
    <property type="entry name" value="Spermine_synth"/>
    <property type="match status" value="1"/>
</dbReference>
<dbReference type="CDD" id="cd02440">
    <property type="entry name" value="AdoMet_MTases"/>
    <property type="match status" value="1"/>
</dbReference>
<dbReference type="GO" id="GO:0006597">
    <property type="term" value="P:spermine biosynthetic process"/>
    <property type="evidence" value="ECO:0007669"/>
    <property type="project" value="InterPro"/>
</dbReference>
<keyword evidence="3" id="KW-0620">Polyamine biosynthesis</keyword>
<evidence type="ECO:0000256" key="3">
    <source>
        <dbReference type="PROSITE-ProRule" id="PRU00354"/>
    </source>
</evidence>
<name>C1BP99_CALRO</name>
<accession>C1BP99</accession>
<dbReference type="EMBL" id="BT076428">
    <property type="protein sequence ID" value="ACO10852.1"/>
    <property type="molecule type" value="mRNA"/>
</dbReference>
<protein>
    <submittedName>
        <fullName evidence="5">Spermine synthase</fullName>
    </submittedName>
</protein>
<sequence>MSQKIYTALFDYRLPSLPSGAEVNEHVCEPLSKALRSSLRCQKRNVEDDSASEAYELIGGGFFALLRLYKRETPKDCDLMTLMIESRKPIDLGEDGLELGNLSRVLSEGLISNERDLQFIGCLKRCRQDSTYYKSSDHRILEYPVKEVLFSDRSPFQYVQVVDTNDFGKMLILDDMPNLAESDTETYTHNLMGLPLGIGPKYKDANILILGGGDGALLKEIFAQPHTPAMVTMVEIDEMVMDAVDAHMPSVAGPYLRKDNREGPHHKIIVGDAIGYMKNELAKGTQYDIIFGDLTDVPISTSPKDEGTWSFIKLVLGLVIPLLKPETGYYLTHCNGINATSALKEYEKTLKTLHNGKCTFSSSKQFVNSFLETWVYYQVQRHE</sequence>
<dbReference type="PANTHER" id="PTHR46315">
    <property type="entry name" value="SPERMINE SYNTHASE"/>
    <property type="match status" value="1"/>
</dbReference>
<dbReference type="PANTHER" id="PTHR46315:SF1">
    <property type="entry name" value="SPERMINE SYNTHASE"/>
    <property type="match status" value="1"/>
</dbReference>
<dbReference type="Pfam" id="PF17284">
    <property type="entry name" value="Spermine_synt_N"/>
    <property type="match status" value="1"/>
</dbReference>
<dbReference type="PROSITE" id="PS01330">
    <property type="entry name" value="PABS_1"/>
    <property type="match status" value="1"/>
</dbReference>
<keyword evidence="2 3" id="KW-0808">Transferase</keyword>
<dbReference type="PROSITE" id="PS51006">
    <property type="entry name" value="PABS_2"/>
    <property type="match status" value="1"/>
</dbReference>
<dbReference type="Gene3D" id="2.30.140.10">
    <property type="entry name" value="Spermidine synthase, tetramerisation domain"/>
    <property type="match status" value="1"/>
</dbReference>
<dbReference type="InterPro" id="IPR015576">
    <property type="entry name" value="Spermine_synthase_animal"/>
</dbReference>
<dbReference type="Gene3D" id="3.40.50.150">
    <property type="entry name" value="Vaccinia Virus protein VP39"/>
    <property type="match status" value="1"/>
</dbReference>